<evidence type="ECO:0000313" key="2">
    <source>
        <dbReference type="Proteomes" id="UP001163603"/>
    </source>
</evidence>
<gene>
    <name evidence="1" type="ORF">Pint_12549</name>
</gene>
<comment type="caution">
    <text evidence="1">The sequence shown here is derived from an EMBL/GenBank/DDBJ whole genome shotgun (WGS) entry which is preliminary data.</text>
</comment>
<accession>A0ACC0Y6V1</accession>
<reference evidence="2" key="1">
    <citation type="journal article" date="2023" name="G3 (Bethesda)">
        <title>Genome assembly and association tests identify interacting loci associated with vigor, precocity, and sex in interspecific pistachio rootstocks.</title>
        <authorList>
            <person name="Palmer W."/>
            <person name="Jacygrad E."/>
            <person name="Sagayaradj S."/>
            <person name="Cavanaugh K."/>
            <person name="Han R."/>
            <person name="Bertier L."/>
            <person name="Beede B."/>
            <person name="Kafkas S."/>
            <person name="Golino D."/>
            <person name="Preece J."/>
            <person name="Michelmore R."/>
        </authorList>
    </citation>
    <scope>NUCLEOTIDE SEQUENCE [LARGE SCALE GENOMIC DNA]</scope>
</reference>
<protein>
    <submittedName>
        <fullName evidence="1">Uncharacterized protein</fullName>
    </submittedName>
</protein>
<sequence>MATTVSFVFLRLLLCAYLLSLCLLCFLKNGYAFGEREYIETQEVKNDENHYYHHNSHTIQLNSLLQSPVCDPSTKASERKSSLKVVHRHGPCFKQNGDEANSPSHAEILLQDQARVNSIHSKLSKKSRQVDRKDAGGSTLPAKDGSSMGSGNYIITVGLGTPKRSLSLIFDTGSDVTWTQCKPCVRYCYPQNDPIYDPSASKTYTNVSCKSDMCDELESATGNSLGCASSTCLYGIRYGDNSFSIGFFGTDTLTITSADVFENFYFGCGQNNRGLFGKTAGLLGLGRNAVSVVSQTATKYKQFFSYCLPSSSSSTGHLTFGNSGGPSKSVKFTPLSAVTKDTSFYGLDIVGLSVGGQKLSISKSVFSNGAIIDSGTVITRLPPAAYSPLSTAFRKLMAAYPTAPALSILDTCYDFSNYTSIEVPKISFFFNGGVEVSIDVTGILYANSVSQVCLAIAANSDASDVAIFGNTQQKTMEVVYDGARGRVGFAPKGCS</sequence>
<name>A0ACC0Y6V1_9ROSI</name>
<dbReference type="Proteomes" id="UP001163603">
    <property type="component" value="Chromosome 8"/>
</dbReference>
<dbReference type="EMBL" id="CM047743">
    <property type="protein sequence ID" value="KAJ0030334.1"/>
    <property type="molecule type" value="Genomic_DNA"/>
</dbReference>
<proteinExistence type="predicted"/>
<organism evidence="1 2">
    <name type="scientific">Pistacia integerrima</name>
    <dbReference type="NCBI Taxonomy" id="434235"/>
    <lineage>
        <taxon>Eukaryota</taxon>
        <taxon>Viridiplantae</taxon>
        <taxon>Streptophyta</taxon>
        <taxon>Embryophyta</taxon>
        <taxon>Tracheophyta</taxon>
        <taxon>Spermatophyta</taxon>
        <taxon>Magnoliopsida</taxon>
        <taxon>eudicotyledons</taxon>
        <taxon>Gunneridae</taxon>
        <taxon>Pentapetalae</taxon>
        <taxon>rosids</taxon>
        <taxon>malvids</taxon>
        <taxon>Sapindales</taxon>
        <taxon>Anacardiaceae</taxon>
        <taxon>Pistacia</taxon>
    </lineage>
</organism>
<keyword evidence="2" id="KW-1185">Reference proteome</keyword>
<evidence type="ECO:0000313" key="1">
    <source>
        <dbReference type="EMBL" id="KAJ0030334.1"/>
    </source>
</evidence>